<keyword evidence="4" id="KW-0378">Hydrolase</keyword>
<dbReference type="OrthoDB" id="436359at2759"/>
<keyword evidence="7" id="KW-0067">ATP-binding</keyword>
<evidence type="ECO:0000256" key="11">
    <source>
        <dbReference type="SAM" id="Coils"/>
    </source>
</evidence>
<dbReference type="GO" id="GO:0005634">
    <property type="term" value="C:nucleus"/>
    <property type="evidence" value="ECO:0007669"/>
    <property type="project" value="TreeGrafter"/>
</dbReference>
<keyword evidence="1" id="KW-0479">Metal-binding</keyword>
<dbReference type="PROSITE" id="PS51192">
    <property type="entry name" value="HELICASE_ATP_BIND_1"/>
    <property type="match status" value="1"/>
</dbReference>
<evidence type="ECO:0000256" key="8">
    <source>
        <dbReference type="ARBA" id="ARBA00022884"/>
    </source>
</evidence>
<dbReference type="FunFam" id="3.40.50.300:FF:000526">
    <property type="entry name" value="DExH-box ATP-dependent RNA helicase DExH3"/>
    <property type="match status" value="1"/>
</dbReference>
<comment type="caution">
    <text evidence="17">The sequence shown here is derived from an EMBL/GenBank/DDBJ whole genome shotgun (WGS) entry which is preliminary data.</text>
</comment>
<feature type="region of interest" description="Disordered" evidence="12">
    <location>
        <begin position="1075"/>
        <end position="1098"/>
    </location>
</feature>
<dbReference type="PROSITE" id="PS50199">
    <property type="entry name" value="ZF_RANBP2_2"/>
    <property type="match status" value="1"/>
</dbReference>
<feature type="domain" description="Helicase C-terminal" evidence="16">
    <location>
        <begin position="1029"/>
        <end position="1234"/>
    </location>
</feature>
<dbReference type="PANTHER" id="PTHR18934">
    <property type="entry name" value="ATP-DEPENDENT RNA HELICASE"/>
    <property type="match status" value="1"/>
</dbReference>
<accession>A0A9P1FXV7</accession>
<dbReference type="GO" id="GO:0008270">
    <property type="term" value="F:zinc ion binding"/>
    <property type="evidence" value="ECO:0007669"/>
    <property type="project" value="UniProtKB-KW"/>
</dbReference>
<dbReference type="SMART" id="SM00490">
    <property type="entry name" value="HELICc"/>
    <property type="match status" value="1"/>
</dbReference>
<keyword evidence="2" id="KW-0547">Nucleotide-binding</keyword>
<dbReference type="PROSITE" id="PS50908">
    <property type="entry name" value="RWD"/>
    <property type="match status" value="1"/>
</dbReference>
<proteinExistence type="inferred from homology"/>
<keyword evidence="19" id="KW-1185">Reference proteome</keyword>
<feature type="compositionally biased region" description="Basic and acidic residues" evidence="12">
    <location>
        <begin position="1075"/>
        <end position="1088"/>
    </location>
</feature>
<dbReference type="EMBL" id="CAMXCT030001861">
    <property type="protein sequence ID" value="CAL4780991.1"/>
    <property type="molecule type" value="Genomic_DNA"/>
</dbReference>
<dbReference type="SUPFAM" id="SSF54495">
    <property type="entry name" value="UBC-like"/>
    <property type="match status" value="1"/>
</dbReference>
<dbReference type="SMART" id="SM00547">
    <property type="entry name" value="ZnF_RBZ"/>
    <property type="match status" value="1"/>
</dbReference>
<evidence type="ECO:0000259" key="14">
    <source>
        <dbReference type="PROSITE" id="PS50908"/>
    </source>
</evidence>
<evidence type="ECO:0000256" key="1">
    <source>
        <dbReference type="ARBA" id="ARBA00022723"/>
    </source>
</evidence>
<dbReference type="EMBL" id="CAMXCT010001861">
    <property type="protein sequence ID" value="CAI3993679.1"/>
    <property type="molecule type" value="Genomic_DNA"/>
</dbReference>
<feature type="region of interest" description="Disordered" evidence="12">
    <location>
        <begin position="434"/>
        <end position="453"/>
    </location>
</feature>
<feature type="domain" description="RWD" evidence="14">
    <location>
        <begin position="302"/>
        <end position="407"/>
    </location>
</feature>
<feature type="domain" description="RanBP2-type" evidence="13">
    <location>
        <begin position="1515"/>
        <end position="1544"/>
    </location>
</feature>
<dbReference type="InterPro" id="IPR001876">
    <property type="entry name" value="Znf_RanBP2"/>
</dbReference>
<sequence length="1667" mass="184795">MGPNSGGGRRNQGASNVPTRAIFSNKGLASGKGKDGKGKEKGKREPRQNFQSQKEMDKAKGKGKTSSNLSPAEAHIAAAAARASGGIQQEAISIWERGVDPSYIHGCFYLTRDDHLALEPLLTPLAEAVEETVEQLSSDTVETAQDHLKELGFQSSQSNTALGVVGPRLSKECRERDLSVTDKAAAERALEYMCCTSAEGELPSKLREPREVTAARKLQEERNVSFQTKALLQGGQIEGTFITRIEKLGFSRARAIQALAEAPDHQLLPAVKSLLSEFLPLDLPPGVDADSVVPASAEELNDEIEAMRSIYGDDEVQTFGQAGLDGFELLVKLPAVSGGGRWTMAFMIPGGLLYPHVSPLLCPRHERLREANRPRLMEALGEICQQALGSPMIFILCEWLQENGPRFLVRGEVEKQETPDSEAVRISQRDNAVNRAMEESQAKAQQDEEAASERSKRCEYLQQLMAEESKPKDKIAAEIRATPETAQFDLAGYDEPQVKALVKEAFGTPFDISKMIRVTFIVGGGKAIRGKYSESLARVFGTALQDLGFNQDSAASCDLMSAGSFKGQHDTQRNLKLVHVFPKVNANGIVAPRSGGPETVAETCQRVVSLPWTEFVEEVGPWIRSRDSAKIQALLVLLEELLEELQETELSFQQGKQVSEPRRRRYDEFGSSDEVSERLRWLRNGLESSQQVTVKASEGDVDGATLAFDAPSLTTRLQEAPLPEASQGTEEVNDDLWLQRRLEQTRNESDKLKKELSSNRPLQAIRESLPAYAQRSAIQEAVQDSPVVVIEGDTGCGKSTQVPQFIFEDWLVKGHAGAANIIMTQPRRISAIGVADRIANEMNTGLGDLVGYAIRLESKRSFRTKILVCTTGVLLRRLENDPQLHNVTHIIVDECHERDLDTDFLLIILRDLLPKRPRLRIVLMSATINAQIFKDYFPGCKSVSIPGRTFPVKSYYLEHALMHTNLVIEPNSEYCRKDIDPVMTYQEEQELRQVYEKPEHIELLGSEAPSKHVLQQLHRFDPEKINFELVAQVVRHIHLQVDPCKDGKSPGAILVFVPGLREIKKAIRCISEEADGKGKGRGSFEESRGGSVKGGKGGPEVTKDGLWVLPLHSMISVSEQRLVFKRPPTRARKVVVTTNIAETSITIDDVEYVVDCGRHKQTKYDPQNRISMLVDCVETKANAKQRRGRAGRVKPGVCYHLVNVRRWRRMEDFEKPEMLRVPLDSLCLRVSLMGLGHPAKILAKAITPPTDAAVLSSLQQLVELSAVELREKVAADEEIGARGWDKDDQQRLLKAKLRLTPLGNHLAQLPVDAGCAKLLVLGCIFGIPRDVCTLAAALSVKSPFAVNADGKGGGKGASEQRKLEFAGDLESDQLLLVKLFERWEQLGRHSQQARSWCRENGLDIQAFETVSDMRRHLLGILVEQGFATHEQTEVSERPSAKGSLMPACLSSLIHAKEEFDRRRFQLLRALLCAALWPNVMLLKDNGTLFARNSGTLGFHTSSVLALMTDQSSNDGSGDWTCPQCQFYNFASRQECKSCWAPRSSSPPKRKVRPPQHRAFMFSEKVRSLGSGPGQKAQTLCRDCCGVSLKALFLLGHRVEVDFLKGRMSMDGWIHCQAAPRDASMLLGMRRRLQDVLTRRLARKTGLSAEDVEVVNVMTQILVLDIET</sequence>
<dbReference type="Pfam" id="PF05773">
    <property type="entry name" value="RWD"/>
    <property type="match status" value="1"/>
</dbReference>
<evidence type="ECO:0000256" key="3">
    <source>
        <dbReference type="ARBA" id="ARBA00022771"/>
    </source>
</evidence>
<keyword evidence="11" id="KW-0175">Coiled coil</keyword>
<dbReference type="InterPro" id="IPR007502">
    <property type="entry name" value="Helicase-assoc_dom"/>
</dbReference>
<dbReference type="Pfam" id="PF00271">
    <property type="entry name" value="Helicase_C"/>
    <property type="match status" value="1"/>
</dbReference>
<dbReference type="Gene3D" id="3.40.50.300">
    <property type="entry name" value="P-loop containing nucleotide triphosphate hydrolases"/>
    <property type="match status" value="2"/>
</dbReference>
<dbReference type="CDD" id="cd18791">
    <property type="entry name" value="SF2_C_RHA"/>
    <property type="match status" value="1"/>
</dbReference>
<dbReference type="InterPro" id="IPR036443">
    <property type="entry name" value="Znf_RanBP2_sf"/>
</dbReference>
<evidence type="ECO:0000256" key="10">
    <source>
        <dbReference type="PROSITE-ProRule" id="PRU00322"/>
    </source>
</evidence>
<keyword evidence="8" id="KW-0694">RNA-binding</keyword>
<evidence type="ECO:0000256" key="2">
    <source>
        <dbReference type="ARBA" id="ARBA00022741"/>
    </source>
</evidence>
<evidence type="ECO:0000256" key="12">
    <source>
        <dbReference type="SAM" id="MobiDB-lite"/>
    </source>
</evidence>
<dbReference type="PROSITE" id="PS51194">
    <property type="entry name" value="HELICASE_CTER"/>
    <property type="match status" value="1"/>
</dbReference>
<evidence type="ECO:0000259" key="15">
    <source>
        <dbReference type="PROSITE" id="PS51192"/>
    </source>
</evidence>
<name>A0A9P1FXV7_9DINO</name>
<dbReference type="GO" id="GO:0004386">
    <property type="term" value="F:helicase activity"/>
    <property type="evidence" value="ECO:0007669"/>
    <property type="project" value="UniProtKB-KW"/>
</dbReference>
<evidence type="ECO:0000256" key="7">
    <source>
        <dbReference type="ARBA" id="ARBA00022840"/>
    </source>
</evidence>
<dbReference type="EMBL" id="CAMXCT020001861">
    <property type="protein sequence ID" value="CAL1147054.1"/>
    <property type="molecule type" value="Genomic_DNA"/>
</dbReference>
<reference evidence="18 19" key="2">
    <citation type="submission" date="2024-05" db="EMBL/GenBank/DDBJ databases">
        <authorList>
            <person name="Chen Y."/>
            <person name="Shah S."/>
            <person name="Dougan E. K."/>
            <person name="Thang M."/>
            <person name="Chan C."/>
        </authorList>
    </citation>
    <scope>NUCLEOTIDE SEQUENCE [LARGE SCALE GENOMIC DNA]</scope>
</reference>
<dbReference type="InterPro" id="IPR027417">
    <property type="entry name" value="P-loop_NTPase"/>
</dbReference>
<evidence type="ECO:0000256" key="9">
    <source>
        <dbReference type="ARBA" id="ARBA00060772"/>
    </source>
</evidence>
<dbReference type="GO" id="GO:0005524">
    <property type="term" value="F:ATP binding"/>
    <property type="evidence" value="ECO:0007669"/>
    <property type="project" value="UniProtKB-KW"/>
</dbReference>
<dbReference type="Pfam" id="PF00641">
    <property type="entry name" value="Zn_ribbon_RanBP"/>
    <property type="match status" value="1"/>
</dbReference>
<evidence type="ECO:0000256" key="5">
    <source>
        <dbReference type="ARBA" id="ARBA00022806"/>
    </source>
</evidence>
<organism evidence="17">
    <name type="scientific">Cladocopium goreaui</name>
    <dbReference type="NCBI Taxonomy" id="2562237"/>
    <lineage>
        <taxon>Eukaryota</taxon>
        <taxon>Sar</taxon>
        <taxon>Alveolata</taxon>
        <taxon>Dinophyceae</taxon>
        <taxon>Suessiales</taxon>
        <taxon>Symbiodiniaceae</taxon>
        <taxon>Cladocopium</taxon>
    </lineage>
</organism>
<gene>
    <name evidence="17" type="ORF">C1SCF055_LOCUS20405</name>
</gene>
<feature type="compositionally biased region" description="Basic and acidic residues" evidence="12">
    <location>
        <begin position="32"/>
        <end position="47"/>
    </location>
</feature>
<dbReference type="SMART" id="SM00847">
    <property type="entry name" value="HA2"/>
    <property type="match status" value="1"/>
</dbReference>
<feature type="compositionally biased region" description="Gly residues" evidence="12">
    <location>
        <begin position="1"/>
        <end position="10"/>
    </location>
</feature>
<dbReference type="InterPro" id="IPR014001">
    <property type="entry name" value="Helicase_ATP-bd"/>
</dbReference>
<dbReference type="PROSITE" id="PS01358">
    <property type="entry name" value="ZF_RANBP2_1"/>
    <property type="match status" value="1"/>
</dbReference>
<dbReference type="Gene3D" id="3.10.110.10">
    <property type="entry name" value="Ubiquitin Conjugating Enzyme"/>
    <property type="match status" value="1"/>
</dbReference>
<keyword evidence="3 10" id="KW-0863">Zinc-finger</keyword>
<evidence type="ECO:0000259" key="13">
    <source>
        <dbReference type="PROSITE" id="PS50199"/>
    </source>
</evidence>
<protein>
    <submittedName>
        <fullName evidence="18">DExH-box ATP-dependent RNA helicase DExH7, chloroplastic</fullName>
    </submittedName>
</protein>
<dbReference type="InterPro" id="IPR006575">
    <property type="entry name" value="RWD_dom"/>
</dbReference>
<dbReference type="CDD" id="cd17917">
    <property type="entry name" value="DEXHc_RHA-like"/>
    <property type="match status" value="1"/>
</dbReference>
<feature type="coiled-coil region" evidence="11">
    <location>
        <begin position="628"/>
        <end position="658"/>
    </location>
</feature>
<comment type="similarity">
    <text evidence="9">Belongs to the DExH box helicase family.</text>
</comment>
<evidence type="ECO:0000259" key="16">
    <source>
        <dbReference type="PROSITE" id="PS51194"/>
    </source>
</evidence>
<evidence type="ECO:0000313" key="18">
    <source>
        <dbReference type="EMBL" id="CAL4780991.1"/>
    </source>
</evidence>
<evidence type="ECO:0000313" key="17">
    <source>
        <dbReference type="EMBL" id="CAI3993679.1"/>
    </source>
</evidence>
<keyword evidence="5 18" id="KW-0347">Helicase</keyword>
<feature type="domain" description="Helicase ATP-binding" evidence="15">
    <location>
        <begin position="779"/>
        <end position="946"/>
    </location>
</feature>
<reference evidence="17" key="1">
    <citation type="submission" date="2022-10" db="EMBL/GenBank/DDBJ databases">
        <authorList>
            <person name="Chen Y."/>
            <person name="Dougan E. K."/>
            <person name="Chan C."/>
            <person name="Rhodes N."/>
            <person name="Thang M."/>
        </authorList>
    </citation>
    <scope>NUCLEOTIDE SEQUENCE</scope>
</reference>
<dbReference type="InterPro" id="IPR016135">
    <property type="entry name" value="UBQ-conjugating_enzyme/RWD"/>
</dbReference>
<dbReference type="InterPro" id="IPR001650">
    <property type="entry name" value="Helicase_C-like"/>
</dbReference>
<keyword evidence="6" id="KW-0862">Zinc</keyword>
<dbReference type="PANTHER" id="PTHR18934:SF237">
    <property type="entry name" value="ATP-DEPENDENT DNA_RNA HELICASE DHX36"/>
    <property type="match status" value="1"/>
</dbReference>
<dbReference type="Pfam" id="PF00270">
    <property type="entry name" value="DEAD"/>
    <property type="match status" value="1"/>
</dbReference>
<dbReference type="GO" id="GO:0003723">
    <property type="term" value="F:RNA binding"/>
    <property type="evidence" value="ECO:0007669"/>
    <property type="project" value="UniProtKB-KW"/>
</dbReference>
<evidence type="ECO:0000313" key="19">
    <source>
        <dbReference type="Proteomes" id="UP001152797"/>
    </source>
</evidence>
<dbReference type="GO" id="GO:0016787">
    <property type="term" value="F:hydrolase activity"/>
    <property type="evidence" value="ECO:0007669"/>
    <property type="project" value="UniProtKB-KW"/>
</dbReference>
<dbReference type="SUPFAM" id="SSF52540">
    <property type="entry name" value="P-loop containing nucleoside triphosphate hydrolases"/>
    <property type="match status" value="1"/>
</dbReference>
<dbReference type="SMART" id="SM00487">
    <property type="entry name" value="DEXDc"/>
    <property type="match status" value="1"/>
</dbReference>
<dbReference type="Gene3D" id="1.20.120.1080">
    <property type="match status" value="1"/>
</dbReference>
<evidence type="ECO:0000256" key="4">
    <source>
        <dbReference type="ARBA" id="ARBA00022801"/>
    </source>
</evidence>
<feature type="region of interest" description="Disordered" evidence="12">
    <location>
        <begin position="1"/>
        <end position="71"/>
    </location>
</feature>
<dbReference type="Proteomes" id="UP001152797">
    <property type="component" value="Unassembled WGS sequence"/>
</dbReference>
<dbReference type="Pfam" id="PF21010">
    <property type="entry name" value="HA2_C"/>
    <property type="match status" value="1"/>
</dbReference>
<dbReference type="Gene3D" id="4.10.1060.10">
    <property type="entry name" value="Zinc finger, RanBP2-type"/>
    <property type="match status" value="1"/>
</dbReference>
<evidence type="ECO:0000256" key="6">
    <source>
        <dbReference type="ARBA" id="ARBA00022833"/>
    </source>
</evidence>
<dbReference type="InterPro" id="IPR011545">
    <property type="entry name" value="DEAD/DEAH_box_helicase_dom"/>
</dbReference>
<dbReference type="SUPFAM" id="SSF90209">
    <property type="entry name" value="Ran binding protein zinc finger-like"/>
    <property type="match status" value="1"/>
</dbReference>